<dbReference type="PROSITE" id="PS00061">
    <property type="entry name" value="ADH_SHORT"/>
    <property type="match status" value="1"/>
</dbReference>
<comment type="similarity">
    <text evidence="1 3">Belongs to the short-chain dehydrogenases/reductases (SDR) family.</text>
</comment>
<gene>
    <name evidence="4" type="primary">benD</name>
    <name evidence="4" type="ORF">AVL61_09450</name>
</gene>
<comment type="caution">
    <text evidence="4">The sequence shown here is derived from an EMBL/GenBank/DDBJ whole genome shotgun (WGS) entry which is preliminary data.</text>
</comment>
<reference evidence="5" key="1">
    <citation type="submission" date="2015-12" db="EMBL/GenBank/DDBJ databases">
        <authorList>
            <person name="Nair G.R."/>
            <person name="Kaur G."/>
            <person name="Mayilraj S."/>
        </authorList>
    </citation>
    <scope>NUCLEOTIDE SEQUENCE [LARGE SCALE GENOMIC DNA]</scope>
    <source>
        <strain evidence="5">CD08_4</strain>
    </source>
</reference>
<evidence type="ECO:0000256" key="3">
    <source>
        <dbReference type="RuleBase" id="RU000363"/>
    </source>
</evidence>
<dbReference type="PANTHER" id="PTHR42760">
    <property type="entry name" value="SHORT-CHAIN DEHYDROGENASES/REDUCTASES FAMILY MEMBER"/>
    <property type="match status" value="1"/>
</dbReference>
<evidence type="ECO:0000256" key="1">
    <source>
        <dbReference type="ARBA" id="ARBA00006484"/>
    </source>
</evidence>
<dbReference type="Pfam" id="PF00106">
    <property type="entry name" value="adh_short"/>
    <property type="match status" value="1"/>
</dbReference>
<protein>
    <submittedName>
        <fullName evidence="4">1,6-dihydroxycyclohexa-2,4-diene-1-carboxylate dehydrogenase</fullName>
    </submittedName>
</protein>
<dbReference type="PANTHER" id="PTHR42760:SF123">
    <property type="entry name" value="OXIDOREDUCTASE"/>
    <property type="match status" value="1"/>
</dbReference>
<dbReference type="RefSeq" id="WP_058873977.1">
    <property type="nucleotide sequence ID" value="NZ_LQBK01000011.1"/>
</dbReference>
<dbReference type="CDD" id="cd08937">
    <property type="entry name" value="DHB_DH-like_SDR_c"/>
    <property type="match status" value="1"/>
</dbReference>
<dbReference type="EMBL" id="LQBK01000011">
    <property type="protein sequence ID" value="KUG60157.1"/>
    <property type="molecule type" value="Genomic_DNA"/>
</dbReference>
<evidence type="ECO:0000313" key="4">
    <source>
        <dbReference type="EMBL" id="KUG60157.1"/>
    </source>
</evidence>
<dbReference type="NCBIfam" id="NF009463">
    <property type="entry name" value="PRK12823.1"/>
    <property type="match status" value="1"/>
</dbReference>
<dbReference type="FunFam" id="3.40.50.720:FF:000084">
    <property type="entry name" value="Short-chain dehydrogenase reductase"/>
    <property type="match status" value="1"/>
</dbReference>
<dbReference type="PRINTS" id="PR00080">
    <property type="entry name" value="SDRFAMILY"/>
</dbReference>
<dbReference type="GO" id="GO:0030497">
    <property type="term" value="P:fatty acid elongation"/>
    <property type="evidence" value="ECO:0007669"/>
    <property type="project" value="TreeGrafter"/>
</dbReference>
<dbReference type="Gene3D" id="3.40.50.720">
    <property type="entry name" value="NAD(P)-binding Rossmann-like Domain"/>
    <property type="match status" value="1"/>
</dbReference>
<dbReference type="PRINTS" id="PR00081">
    <property type="entry name" value="GDHRDH"/>
</dbReference>
<name>A0A0W8IJG4_KOCRO</name>
<dbReference type="InterPro" id="IPR036291">
    <property type="entry name" value="NAD(P)-bd_dom_sf"/>
</dbReference>
<evidence type="ECO:0000256" key="2">
    <source>
        <dbReference type="ARBA" id="ARBA00023002"/>
    </source>
</evidence>
<dbReference type="Proteomes" id="UP000053512">
    <property type="component" value="Unassembled WGS sequence"/>
</dbReference>
<dbReference type="GO" id="GO:0016616">
    <property type="term" value="F:oxidoreductase activity, acting on the CH-OH group of donors, NAD or NADP as acceptor"/>
    <property type="evidence" value="ECO:0007669"/>
    <property type="project" value="TreeGrafter"/>
</dbReference>
<dbReference type="InterPro" id="IPR047686">
    <property type="entry name" value="BenD"/>
</dbReference>
<keyword evidence="2" id="KW-0560">Oxidoreductase</keyword>
<dbReference type="NCBIfam" id="NF040811">
    <property type="entry name" value="BenD"/>
    <property type="match status" value="1"/>
</dbReference>
<organism evidence="4 5">
    <name type="scientific">Kocuria rosea subsp. polaris</name>
    <dbReference type="NCBI Taxonomy" id="136273"/>
    <lineage>
        <taxon>Bacteria</taxon>
        <taxon>Bacillati</taxon>
        <taxon>Actinomycetota</taxon>
        <taxon>Actinomycetes</taxon>
        <taxon>Micrococcales</taxon>
        <taxon>Micrococcaceae</taxon>
        <taxon>Kocuria</taxon>
    </lineage>
</organism>
<dbReference type="InterPro" id="IPR020904">
    <property type="entry name" value="Sc_DH/Rdtase_CS"/>
</dbReference>
<dbReference type="STRING" id="136273.GY22_12465"/>
<dbReference type="eggNOG" id="COG1028">
    <property type="taxonomic scope" value="Bacteria"/>
</dbReference>
<proteinExistence type="inferred from homology"/>
<accession>A0A0W8IJG4</accession>
<sequence length="275" mass="28438">MGAPYAGQFLTPGRFAGKVAVVTGSAQGIGQKVAERIGAEGGAVVLVDRSELVHEVAQGITEAAEASGSGGSATSVTADLETWAGAEQAVEAALAAHGRVDVLVNNVGGTIWARPYEEYDEEKIEKEIRRSLFPTLWSCRAVLPAMLEQGSGTIVNVSSVATRGMHRVPYAAAKGGVNALTQSLAMEVAGRGVRVVATAPGGTEAPPRKVKRGPEAENATEKAWYQAIVDQTVDSSFVKRYGTLDEQAAPIVFLASDEASYVTGSVLPVAGGDLG</sequence>
<dbReference type="InterPro" id="IPR002347">
    <property type="entry name" value="SDR_fam"/>
</dbReference>
<dbReference type="AlphaFoldDB" id="A0A0W8IJG4"/>
<dbReference type="SUPFAM" id="SSF51735">
    <property type="entry name" value="NAD(P)-binding Rossmann-fold domains"/>
    <property type="match status" value="1"/>
</dbReference>
<dbReference type="OrthoDB" id="286404at2"/>
<evidence type="ECO:0000313" key="5">
    <source>
        <dbReference type="Proteomes" id="UP000053512"/>
    </source>
</evidence>